<evidence type="ECO:0000256" key="7">
    <source>
        <dbReference type="ARBA" id="ARBA00022793"/>
    </source>
</evidence>
<organism evidence="12">
    <name type="scientific">marine metagenome</name>
    <dbReference type="NCBI Taxonomy" id="408172"/>
    <lineage>
        <taxon>unclassified sequences</taxon>
        <taxon>metagenomes</taxon>
        <taxon>ecological metagenomes</taxon>
    </lineage>
</organism>
<dbReference type="GO" id="GO:0170033">
    <property type="term" value="P:L-amino acid metabolic process"/>
    <property type="evidence" value="ECO:0007669"/>
    <property type="project" value="UniProtKB-ARBA"/>
</dbReference>
<sequence length="337" mass="38090">MRIDIHTHILPKEWPDLKKKYGYGGWIHLDHHKTGCARMMRDGQFFREVGSNLWDPEIRCKEYDAFGIDVQVLSTVPVMFSYWAKPEHALDLSKLLNDHIASIIDDQPGRFIGLGTLPMQDPSLAVSELERCVKELGLSGVQIGTNINGLNLNDDSLFEVFESAESLNTAIFIHPWYMMGEKEMNQYWLPWLVGMPAETSRAICSMIFGGVFERLPNLRVAFAHGGGAFPATIGRIDHGFNVRPDLCAIDNDKLPSTYLGKFWVDSLLHDRTALSYLISKIGMEKIALGTDYPFPLGELEPGSLINEMNDLSVDNRDMLFSRNALSWLNIDKNSLLR</sequence>
<keyword evidence="8" id="KW-0862">Zinc</keyword>
<dbReference type="GO" id="GO:0019748">
    <property type="term" value="P:secondary metabolic process"/>
    <property type="evidence" value="ECO:0007669"/>
    <property type="project" value="TreeGrafter"/>
</dbReference>
<evidence type="ECO:0000256" key="6">
    <source>
        <dbReference type="ARBA" id="ARBA00022723"/>
    </source>
</evidence>
<proteinExistence type="inferred from homology"/>
<name>A0A381SMU4_9ZZZZ</name>
<evidence type="ECO:0000256" key="1">
    <source>
        <dbReference type="ARBA" id="ARBA00005079"/>
    </source>
</evidence>
<dbReference type="FunFam" id="3.20.20.140:FF:000029">
    <property type="entry name" value="2-amino-3-carboxymuconate-6-semialdehyde decarboxylase"/>
    <property type="match status" value="1"/>
</dbReference>
<dbReference type="EMBL" id="UINC01003250">
    <property type="protein sequence ID" value="SVA04661.1"/>
    <property type="molecule type" value="Genomic_DNA"/>
</dbReference>
<keyword evidence="9" id="KW-0456">Lyase</keyword>
<evidence type="ECO:0000256" key="8">
    <source>
        <dbReference type="ARBA" id="ARBA00022833"/>
    </source>
</evidence>
<gene>
    <name evidence="12" type="ORF">METZ01_LOCUS57515</name>
</gene>
<evidence type="ECO:0000256" key="3">
    <source>
        <dbReference type="ARBA" id="ARBA00011245"/>
    </source>
</evidence>
<dbReference type="SUPFAM" id="SSF51556">
    <property type="entry name" value="Metallo-dependent hydrolases"/>
    <property type="match status" value="1"/>
</dbReference>
<protein>
    <recommendedName>
        <fullName evidence="5">2-amino-3-carboxymuconate-6-semialdehyde decarboxylase</fullName>
        <ecNumber evidence="4">4.1.1.45</ecNumber>
    </recommendedName>
    <alternativeName>
        <fullName evidence="10">Picolinate carboxylase</fullName>
    </alternativeName>
</protein>
<dbReference type="GO" id="GO:0170039">
    <property type="term" value="P:proteinogenic amino acid metabolic process"/>
    <property type="evidence" value="ECO:0007669"/>
    <property type="project" value="UniProtKB-ARBA"/>
</dbReference>
<comment type="similarity">
    <text evidence="2">Belongs to the metallo-dependent hydrolases superfamily. ACMSD family.</text>
</comment>
<dbReference type="AlphaFoldDB" id="A0A381SMU4"/>
<evidence type="ECO:0000313" key="12">
    <source>
        <dbReference type="EMBL" id="SVA04661.1"/>
    </source>
</evidence>
<dbReference type="InterPro" id="IPR006680">
    <property type="entry name" value="Amidohydro-rel"/>
</dbReference>
<accession>A0A381SMU4</accession>
<evidence type="ECO:0000256" key="10">
    <source>
        <dbReference type="ARBA" id="ARBA00031120"/>
    </source>
</evidence>
<dbReference type="InterPro" id="IPR032465">
    <property type="entry name" value="ACMSD"/>
</dbReference>
<keyword evidence="7" id="KW-0210">Decarboxylase</keyword>
<dbReference type="GO" id="GO:1901606">
    <property type="term" value="P:alpha-amino acid catabolic process"/>
    <property type="evidence" value="ECO:0007669"/>
    <property type="project" value="UniProtKB-ARBA"/>
</dbReference>
<evidence type="ECO:0000256" key="2">
    <source>
        <dbReference type="ARBA" id="ARBA00005871"/>
    </source>
</evidence>
<comment type="subunit">
    <text evidence="3">Monomer.</text>
</comment>
<dbReference type="GO" id="GO:0016787">
    <property type="term" value="F:hydrolase activity"/>
    <property type="evidence" value="ECO:0007669"/>
    <property type="project" value="InterPro"/>
</dbReference>
<evidence type="ECO:0000259" key="11">
    <source>
        <dbReference type="Pfam" id="PF04909"/>
    </source>
</evidence>
<dbReference type="PANTHER" id="PTHR21240">
    <property type="entry name" value="2-AMINO-3-CARBOXYLMUCONATE-6-SEMIALDEHYDE DECARBOXYLASE"/>
    <property type="match status" value="1"/>
</dbReference>
<dbReference type="EC" id="4.1.1.45" evidence="4"/>
<evidence type="ECO:0000256" key="9">
    <source>
        <dbReference type="ARBA" id="ARBA00023239"/>
    </source>
</evidence>
<feature type="domain" description="Amidohydrolase-related" evidence="11">
    <location>
        <begin position="3"/>
        <end position="328"/>
    </location>
</feature>
<dbReference type="GO" id="GO:0005829">
    <property type="term" value="C:cytosol"/>
    <property type="evidence" value="ECO:0007669"/>
    <property type="project" value="TreeGrafter"/>
</dbReference>
<dbReference type="InterPro" id="IPR032466">
    <property type="entry name" value="Metal_Hydrolase"/>
</dbReference>
<comment type="pathway">
    <text evidence="1">Secondary metabolite metabolism; quinolate metabolism.</text>
</comment>
<reference evidence="12" key="1">
    <citation type="submission" date="2018-05" db="EMBL/GenBank/DDBJ databases">
        <authorList>
            <person name="Lanie J.A."/>
            <person name="Ng W.-L."/>
            <person name="Kazmierczak K.M."/>
            <person name="Andrzejewski T.M."/>
            <person name="Davidsen T.M."/>
            <person name="Wayne K.J."/>
            <person name="Tettelin H."/>
            <person name="Glass J.I."/>
            <person name="Rusch D."/>
            <person name="Podicherti R."/>
            <person name="Tsui H.-C.T."/>
            <person name="Winkler M.E."/>
        </authorList>
    </citation>
    <scope>NUCLEOTIDE SEQUENCE</scope>
</reference>
<evidence type="ECO:0000256" key="5">
    <source>
        <dbReference type="ARBA" id="ARBA00021214"/>
    </source>
</evidence>
<dbReference type="PANTHER" id="PTHR21240:SF27">
    <property type="entry name" value="2-AMINO-3-CARBOXYMUCONATE-6-SEMIALDEHYDE DECARBOXYLASE"/>
    <property type="match status" value="1"/>
</dbReference>
<keyword evidence="6" id="KW-0479">Metal-binding</keyword>
<dbReference type="GO" id="GO:0046872">
    <property type="term" value="F:metal ion binding"/>
    <property type="evidence" value="ECO:0007669"/>
    <property type="project" value="UniProtKB-KW"/>
</dbReference>
<dbReference type="Pfam" id="PF04909">
    <property type="entry name" value="Amidohydro_2"/>
    <property type="match status" value="1"/>
</dbReference>
<dbReference type="GO" id="GO:0001760">
    <property type="term" value="F:aminocarboxymuconate-semialdehyde decarboxylase activity"/>
    <property type="evidence" value="ECO:0007669"/>
    <property type="project" value="UniProtKB-EC"/>
</dbReference>
<evidence type="ECO:0000256" key="4">
    <source>
        <dbReference type="ARBA" id="ARBA00012365"/>
    </source>
</evidence>
<dbReference type="Gene3D" id="3.20.20.140">
    <property type="entry name" value="Metal-dependent hydrolases"/>
    <property type="match status" value="1"/>
</dbReference>